<keyword evidence="7" id="KW-1185">Reference proteome</keyword>
<dbReference type="PANTHER" id="PTHR30570">
    <property type="entry name" value="PERIPLASMIC PHOSPHATE BINDING COMPONENT OF PHOSPHATE ABC TRANSPORTER"/>
    <property type="match status" value="1"/>
</dbReference>
<evidence type="ECO:0000256" key="1">
    <source>
        <dbReference type="ARBA" id="ARBA00008725"/>
    </source>
</evidence>
<comment type="function">
    <text evidence="4">Involved in the system for phosphate transport across the cytoplasmic membrane.</text>
</comment>
<accession>Q1K263</accession>
<dbReference type="GO" id="GO:0006817">
    <property type="term" value="P:phosphate ion transport"/>
    <property type="evidence" value="ECO:0007669"/>
    <property type="project" value="UniProtKB-UniRule"/>
</dbReference>
<dbReference type="InterPro" id="IPR011862">
    <property type="entry name" value="Phos-bd"/>
</dbReference>
<reference evidence="6" key="2">
    <citation type="submission" date="2006-05" db="EMBL/GenBank/DDBJ databases">
        <title>Sequencing of the draft genome and assembly of Desulfuromonas acetoxidans DSM 684.</title>
        <authorList>
            <consortium name="US DOE Joint Genome Institute (JGI-PGF)"/>
            <person name="Copeland A."/>
            <person name="Lucas S."/>
            <person name="Lapidus A."/>
            <person name="Barry K."/>
            <person name="Detter J.C."/>
            <person name="Glavina del Rio T."/>
            <person name="Hammon N."/>
            <person name="Israni S."/>
            <person name="Dalin E."/>
            <person name="Tice H."/>
            <person name="Bruce D."/>
            <person name="Pitluck S."/>
            <person name="Richardson P."/>
        </authorList>
    </citation>
    <scope>NUCLEOTIDE SEQUENCE [LARGE SCALE GENOMIC DNA]</scope>
    <source>
        <strain evidence="6">DSM 684</strain>
    </source>
</reference>
<feature type="chain" id="PRO_5027142161" description="Phosphate-binding protein" evidence="4">
    <location>
        <begin position="33"/>
        <end position="334"/>
    </location>
</feature>
<evidence type="ECO:0000256" key="2">
    <source>
        <dbReference type="ARBA" id="ARBA00022448"/>
    </source>
</evidence>
<evidence type="ECO:0000259" key="5">
    <source>
        <dbReference type="Pfam" id="PF12849"/>
    </source>
</evidence>
<name>Q1K263_DESA6</name>
<dbReference type="InterPro" id="IPR024370">
    <property type="entry name" value="PBP_domain"/>
</dbReference>
<dbReference type="SUPFAM" id="SSF53850">
    <property type="entry name" value="Periplasmic binding protein-like II"/>
    <property type="match status" value="1"/>
</dbReference>
<reference evidence="6" key="1">
    <citation type="submission" date="2006-05" db="EMBL/GenBank/DDBJ databases">
        <title>Annotation of the draft genome assembly of Desulfuromonas acetoxidans DSM 684.</title>
        <authorList>
            <consortium name="US DOE Joint Genome Institute (JGI-ORNL)"/>
            <person name="Larimer F."/>
            <person name="Land M."/>
            <person name="Hauser L."/>
        </authorList>
    </citation>
    <scope>NUCLEOTIDE SEQUENCE [LARGE SCALE GENOMIC DNA]</scope>
    <source>
        <strain evidence="6">DSM 684</strain>
    </source>
</reference>
<dbReference type="Gene3D" id="3.40.190.10">
    <property type="entry name" value="Periplasmic binding protein-like II"/>
    <property type="match status" value="2"/>
</dbReference>
<dbReference type="NCBIfam" id="TIGR02136">
    <property type="entry name" value="ptsS_2"/>
    <property type="match status" value="1"/>
</dbReference>
<keyword evidence="3 4" id="KW-0732">Signal</keyword>
<sequence>MKTMAVRSVVKRVAATATVVAAMLMTAAPSQASAPKVDVNLSDYVTVQGVGGNLSSVGSDTLNNLMTFWAEAFRAKYPNVNIQIEGKGSSTAPPALIEGAAQIGPMSRKMKSSEIEKFEKRYGFKPTTIGVALDSLGVFVNKDNPVNALSLQQIDAIFSKNRKGGAPRDAIVWGDLGQGGKFANLPISIYGRNSASGTYGYFKKHALFKGDYKDTVKEQPGSASVVLSVTEDLGGIGYSGIGYKTSGVKAIALAKKDGDTAYEPTYENVLNGTYPLGRMLYLNVVKKPNEPLPKLISEFITFVLSKEGQQIVVKDGYLPLPAPVAAKELVKVKN</sequence>
<gene>
    <name evidence="6" type="ORF">Dace_2671</name>
</gene>
<comment type="caution">
    <text evidence="6">The sequence shown here is derived from an EMBL/GenBank/DDBJ whole genome shotgun (WGS) entry which is preliminary data.</text>
</comment>
<feature type="signal peptide" evidence="4">
    <location>
        <begin position="1"/>
        <end position="32"/>
    </location>
</feature>
<protein>
    <recommendedName>
        <fullName evidence="4">Phosphate-binding protein</fullName>
    </recommendedName>
</protein>
<dbReference type="GO" id="GO:0042301">
    <property type="term" value="F:phosphate ion binding"/>
    <property type="evidence" value="ECO:0007669"/>
    <property type="project" value="UniProtKB-UniRule"/>
</dbReference>
<dbReference type="AlphaFoldDB" id="Q1K263"/>
<dbReference type="CDD" id="cd13653">
    <property type="entry name" value="PBP2_phosphate_like_1"/>
    <property type="match status" value="1"/>
</dbReference>
<dbReference type="PANTHER" id="PTHR30570:SF6">
    <property type="entry name" value="PHOSPHATE-BINDING PROTEIN PSTS"/>
    <property type="match status" value="1"/>
</dbReference>
<dbReference type="Pfam" id="PF12849">
    <property type="entry name" value="PBP_like_2"/>
    <property type="match status" value="1"/>
</dbReference>
<dbReference type="EMBL" id="AAEW02000004">
    <property type="protein sequence ID" value="EAT16576.1"/>
    <property type="molecule type" value="Genomic_DNA"/>
</dbReference>
<proteinExistence type="inferred from homology"/>
<evidence type="ECO:0000256" key="3">
    <source>
        <dbReference type="ARBA" id="ARBA00022729"/>
    </source>
</evidence>
<organism evidence="6 7">
    <name type="scientific">Desulfuromonas acetoxidans (strain DSM 684 / 11070)</name>
    <dbReference type="NCBI Taxonomy" id="281689"/>
    <lineage>
        <taxon>Bacteria</taxon>
        <taxon>Pseudomonadati</taxon>
        <taxon>Thermodesulfobacteriota</taxon>
        <taxon>Desulfuromonadia</taxon>
        <taxon>Desulfuromonadales</taxon>
        <taxon>Desulfuromonadaceae</taxon>
        <taxon>Desulfuromonas</taxon>
    </lineage>
</organism>
<dbReference type="RefSeq" id="WP_005998574.1">
    <property type="nucleotide sequence ID" value="NZ_AAEW02000004.1"/>
</dbReference>
<evidence type="ECO:0000313" key="6">
    <source>
        <dbReference type="EMBL" id="EAT16576.1"/>
    </source>
</evidence>
<feature type="domain" description="PBP" evidence="5">
    <location>
        <begin position="50"/>
        <end position="307"/>
    </location>
</feature>
<evidence type="ECO:0000256" key="4">
    <source>
        <dbReference type="RuleBase" id="RU367119"/>
    </source>
</evidence>
<dbReference type="InterPro" id="IPR050811">
    <property type="entry name" value="Phosphate_ABC_transporter"/>
</dbReference>
<keyword evidence="4" id="KW-0592">Phosphate transport</keyword>
<keyword evidence="2 4" id="KW-0813">Transport</keyword>
<dbReference type="Proteomes" id="UP000005695">
    <property type="component" value="Unassembled WGS sequence"/>
</dbReference>
<evidence type="ECO:0000313" key="7">
    <source>
        <dbReference type="Proteomes" id="UP000005695"/>
    </source>
</evidence>
<comment type="similarity">
    <text evidence="1 4">Belongs to the PstS family.</text>
</comment>